<evidence type="ECO:0000259" key="8">
    <source>
        <dbReference type="Pfam" id="PF02823"/>
    </source>
</evidence>
<reference evidence="9" key="1">
    <citation type="submission" date="2018-05" db="EMBL/GenBank/DDBJ databases">
        <authorList>
            <person name="Lanie J.A."/>
            <person name="Ng W.-L."/>
            <person name="Kazmierczak K.M."/>
            <person name="Andrzejewski T.M."/>
            <person name="Davidsen T.M."/>
            <person name="Wayne K.J."/>
            <person name="Tettelin H."/>
            <person name="Glass J.I."/>
            <person name="Rusch D."/>
            <person name="Podicherti R."/>
            <person name="Tsui H.-C.T."/>
            <person name="Winkler M.E."/>
        </authorList>
    </citation>
    <scope>NUCLEOTIDE SEQUENCE</scope>
</reference>
<proteinExistence type="inferred from homology"/>
<protein>
    <recommendedName>
        <fullName evidence="8">ATP synthase F1 complex delta/epsilon subunit N-terminal domain-containing protein</fullName>
    </recommendedName>
</protein>
<keyword evidence="5" id="KW-0472">Membrane</keyword>
<evidence type="ECO:0000256" key="7">
    <source>
        <dbReference type="ARBA" id="ARBA00023310"/>
    </source>
</evidence>
<dbReference type="GO" id="GO:0045259">
    <property type="term" value="C:proton-transporting ATP synthase complex"/>
    <property type="evidence" value="ECO:0007669"/>
    <property type="project" value="UniProtKB-KW"/>
</dbReference>
<gene>
    <name evidence="9" type="ORF">METZ01_LOCUS87884</name>
</gene>
<evidence type="ECO:0000256" key="6">
    <source>
        <dbReference type="ARBA" id="ARBA00023196"/>
    </source>
</evidence>
<accession>A0A381V3Q9</accession>
<name>A0A381V3Q9_9ZZZZ</name>
<evidence type="ECO:0000256" key="4">
    <source>
        <dbReference type="ARBA" id="ARBA00023065"/>
    </source>
</evidence>
<dbReference type="GO" id="GO:0046933">
    <property type="term" value="F:proton-transporting ATP synthase activity, rotational mechanism"/>
    <property type="evidence" value="ECO:0007669"/>
    <property type="project" value="InterPro"/>
</dbReference>
<organism evidence="9">
    <name type="scientific">marine metagenome</name>
    <dbReference type="NCBI Taxonomy" id="408172"/>
    <lineage>
        <taxon>unclassified sequences</taxon>
        <taxon>metagenomes</taxon>
        <taxon>ecological metagenomes</taxon>
    </lineage>
</organism>
<dbReference type="AlphaFoldDB" id="A0A381V3Q9"/>
<dbReference type="Pfam" id="PF02823">
    <property type="entry name" value="ATP-synt_DE_N"/>
    <property type="match status" value="1"/>
</dbReference>
<keyword evidence="7" id="KW-0066">ATP synthesis</keyword>
<dbReference type="CDD" id="cd12152">
    <property type="entry name" value="F1-ATPase_delta"/>
    <property type="match status" value="1"/>
</dbReference>
<feature type="domain" description="ATP synthase F1 complex delta/epsilon subunit N-terminal" evidence="8">
    <location>
        <begin position="3"/>
        <end position="78"/>
    </location>
</feature>
<dbReference type="EMBL" id="UINC01007775">
    <property type="protein sequence ID" value="SVA35030.1"/>
    <property type="molecule type" value="Genomic_DNA"/>
</dbReference>
<dbReference type="PANTHER" id="PTHR13822">
    <property type="entry name" value="ATP SYNTHASE DELTA/EPSILON CHAIN"/>
    <property type="match status" value="1"/>
</dbReference>
<evidence type="ECO:0000256" key="2">
    <source>
        <dbReference type="ARBA" id="ARBA00005712"/>
    </source>
</evidence>
<dbReference type="SUPFAM" id="SSF51344">
    <property type="entry name" value="Epsilon subunit of F1F0-ATP synthase N-terminal domain"/>
    <property type="match status" value="1"/>
</dbReference>
<evidence type="ECO:0000256" key="3">
    <source>
        <dbReference type="ARBA" id="ARBA00022448"/>
    </source>
</evidence>
<dbReference type="InterPro" id="IPR020546">
    <property type="entry name" value="ATP_synth_F1_dsu/esu_N"/>
</dbReference>
<comment type="similarity">
    <text evidence="2">Belongs to the ATPase epsilon chain family.</text>
</comment>
<keyword evidence="6" id="KW-0139">CF(1)</keyword>
<dbReference type="Gene3D" id="2.60.15.10">
    <property type="entry name" value="F0F1 ATP synthase delta/epsilon subunit, N-terminal"/>
    <property type="match status" value="1"/>
</dbReference>
<evidence type="ECO:0000256" key="1">
    <source>
        <dbReference type="ARBA" id="ARBA00004170"/>
    </source>
</evidence>
<keyword evidence="3" id="KW-0813">Transport</keyword>
<dbReference type="NCBIfam" id="TIGR01216">
    <property type="entry name" value="ATP_synt_epsi"/>
    <property type="match status" value="1"/>
</dbReference>
<dbReference type="InterPro" id="IPR001469">
    <property type="entry name" value="ATP_synth_F1_dsu/esu"/>
</dbReference>
<evidence type="ECO:0000256" key="5">
    <source>
        <dbReference type="ARBA" id="ARBA00023136"/>
    </source>
</evidence>
<evidence type="ECO:0000313" key="9">
    <source>
        <dbReference type="EMBL" id="SVA35030.1"/>
    </source>
</evidence>
<dbReference type="PANTHER" id="PTHR13822:SF10">
    <property type="entry name" value="ATP SYNTHASE EPSILON CHAIN, CHLOROPLASTIC"/>
    <property type="match status" value="1"/>
</dbReference>
<sequence>MLLEVVTTEETLYSGEADVVIAPGIEGQLGILPRHAPLLTAVTKGEVIVRNEGRETSIDVNGGFLEVKDNKVTILVTSIL</sequence>
<comment type="subcellular location">
    <subcellularLocation>
        <location evidence="1">Membrane</location>
        <topology evidence="1">Peripheral membrane protein</topology>
    </subcellularLocation>
</comment>
<dbReference type="InterPro" id="IPR036771">
    <property type="entry name" value="ATPsynth_dsu/esu_N"/>
</dbReference>
<keyword evidence="4" id="KW-0406">Ion transport</keyword>